<evidence type="ECO:0000313" key="2">
    <source>
        <dbReference type="EMBL" id="QXN92350.1"/>
    </source>
</evidence>
<reference evidence="2 3" key="1">
    <citation type="submission" date="2021-07" db="EMBL/GenBank/DDBJ databases">
        <title>Whole Genome Sequence of Nocardia Iowensis.</title>
        <authorList>
            <person name="Lamm A."/>
            <person name="Collins-Fairclough A.M."/>
            <person name="Bunk B."/>
            <person name="Sproer C."/>
        </authorList>
    </citation>
    <scope>NUCLEOTIDE SEQUENCE [LARGE SCALE GENOMIC DNA]</scope>
    <source>
        <strain evidence="2 3">NRRL 5646</strain>
    </source>
</reference>
<dbReference type="EMBL" id="CP078145">
    <property type="protein sequence ID" value="QXN92350.1"/>
    <property type="molecule type" value="Genomic_DNA"/>
</dbReference>
<dbReference type="InterPro" id="IPR028037">
    <property type="entry name" value="Antitoxin_Rv0909/MT0933"/>
</dbReference>
<dbReference type="Proteomes" id="UP000694257">
    <property type="component" value="Chromosome"/>
</dbReference>
<protein>
    <submittedName>
        <fullName evidence="2">Antitoxin</fullName>
    </submittedName>
</protein>
<gene>
    <name evidence="2" type="ORF">KV110_04125</name>
</gene>
<dbReference type="Pfam" id="PF14013">
    <property type="entry name" value="MT0933_antitox"/>
    <property type="match status" value="1"/>
</dbReference>
<sequence>MSFADTLKGLVGKGKDAAAKNADKINDAIDKGGDFIDQKTQGKYSDKIAKGKEAAKKVVPPDQPGAPGNTPGQPGPQA</sequence>
<dbReference type="RefSeq" id="WP_218473579.1">
    <property type="nucleotide sequence ID" value="NZ_BAABJN010000009.1"/>
</dbReference>
<accession>A0ABX8RRT2</accession>
<evidence type="ECO:0000313" key="3">
    <source>
        <dbReference type="Proteomes" id="UP000694257"/>
    </source>
</evidence>
<proteinExistence type="predicted"/>
<name>A0ABX8RRT2_NOCIO</name>
<feature type="region of interest" description="Disordered" evidence="1">
    <location>
        <begin position="52"/>
        <end position="78"/>
    </location>
</feature>
<evidence type="ECO:0000256" key="1">
    <source>
        <dbReference type="SAM" id="MobiDB-lite"/>
    </source>
</evidence>
<organism evidence="2 3">
    <name type="scientific">Nocardia iowensis</name>
    <dbReference type="NCBI Taxonomy" id="204891"/>
    <lineage>
        <taxon>Bacteria</taxon>
        <taxon>Bacillati</taxon>
        <taxon>Actinomycetota</taxon>
        <taxon>Actinomycetes</taxon>
        <taxon>Mycobacteriales</taxon>
        <taxon>Nocardiaceae</taxon>
        <taxon>Nocardia</taxon>
    </lineage>
</organism>
<keyword evidence="3" id="KW-1185">Reference proteome</keyword>